<evidence type="ECO:0000256" key="3">
    <source>
        <dbReference type="ARBA" id="ARBA00022490"/>
    </source>
</evidence>
<reference evidence="8" key="1">
    <citation type="submission" date="2023-05" db="EMBL/GenBank/DDBJ databases">
        <title>Nepenthes gracilis genome sequencing.</title>
        <authorList>
            <person name="Fukushima K."/>
        </authorList>
    </citation>
    <scope>NUCLEOTIDE SEQUENCE</scope>
    <source>
        <strain evidence="8">SING2019-196</strain>
    </source>
</reference>
<comment type="caution">
    <text evidence="8">The sequence shown here is derived from an EMBL/GenBank/DDBJ whole genome shotgun (WGS) entry which is preliminary data.</text>
</comment>
<keyword evidence="6" id="KW-0206">Cytoskeleton</keyword>
<dbReference type="Pfam" id="PF07058">
    <property type="entry name" value="MAP70"/>
    <property type="match status" value="1"/>
</dbReference>
<feature type="coiled-coil region" evidence="7">
    <location>
        <begin position="500"/>
        <end position="527"/>
    </location>
</feature>
<comment type="subcellular location">
    <subcellularLocation>
        <location evidence="1">Cytoplasm</location>
        <location evidence="1">Cytoskeleton</location>
    </subcellularLocation>
</comment>
<evidence type="ECO:0000256" key="5">
    <source>
        <dbReference type="ARBA" id="ARBA00023054"/>
    </source>
</evidence>
<organism evidence="8 9">
    <name type="scientific">Nepenthes gracilis</name>
    <name type="common">Slender pitcher plant</name>
    <dbReference type="NCBI Taxonomy" id="150966"/>
    <lineage>
        <taxon>Eukaryota</taxon>
        <taxon>Viridiplantae</taxon>
        <taxon>Streptophyta</taxon>
        <taxon>Embryophyta</taxon>
        <taxon>Tracheophyta</taxon>
        <taxon>Spermatophyta</taxon>
        <taxon>Magnoliopsida</taxon>
        <taxon>eudicotyledons</taxon>
        <taxon>Gunneridae</taxon>
        <taxon>Pentapetalae</taxon>
        <taxon>Caryophyllales</taxon>
        <taxon>Nepenthaceae</taxon>
        <taxon>Nepenthes</taxon>
    </lineage>
</organism>
<dbReference type="GO" id="GO:0007010">
    <property type="term" value="P:cytoskeleton organization"/>
    <property type="evidence" value="ECO:0007669"/>
    <property type="project" value="InterPro"/>
</dbReference>
<dbReference type="GO" id="GO:0005874">
    <property type="term" value="C:microtubule"/>
    <property type="evidence" value="ECO:0007669"/>
    <property type="project" value="UniProtKB-KW"/>
</dbReference>
<dbReference type="PANTHER" id="PTHR31246:SF5">
    <property type="entry name" value="MICROTUBULE-ASSOCIATED PROTEIN 70-5"/>
    <property type="match status" value="1"/>
</dbReference>
<evidence type="ECO:0000256" key="6">
    <source>
        <dbReference type="ARBA" id="ARBA00023212"/>
    </source>
</evidence>
<accession>A0AAD3S716</accession>
<feature type="coiled-coil region" evidence="7">
    <location>
        <begin position="24"/>
        <end position="100"/>
    </location>
</feature>
<gene>
    <name evidence="8" type="ORF">Nepgr_007077</name>
</gene>
<dbReference type="GO" id="GO:0008017">
    <property type="term" value="F:microtubule binding"/>
    <property type="evidence" value="ECO:0007669"/>
    <property type="project" value="InterPro"/>
</dbReference>
<proteinExistence type="inferred from homology"/>
<keyword evidence="9" id="KW-1185">Reference proteome</keyword>
<comment type="similarity">
    <text evidence="2">Belongs to the MAP70 family.</text>
</comment>
<evidence type="ECO:0000313" key="9">
    <source>
        <dbReference type="Proteomes" id="UP001279734"/>
    </source>
</evidence>
<dbReference type="EMBL" id="BSYO01000005">
    <property type="protein sequence ID" value="GMH05237.1"/>
    <property type="molecule type" value="Genomic_DNA"/>
</dbReference>
<keyword evidence="4" id="KW-0493">Microtubule</keyword>
<dbReference type="PANTHER" id="PTHR31246">
    <property type="entry name" value="MICROTUBULE-ASSOCIATED PROTEIN 70-2"/>
    <property type="match status" value="1"/>
</dbReference>
<evidence type="ECO:0000313" key="8">
    <source>
        <dbReference type="EMBL" id="GMH05237.1"/>
    </source>
</evidence>
<evidence type="ECO:0000256" key="1">
    <source>
        <dbReference type="ARBA" id="ARBA00004245"/>
    </source>
</evidence>
<name>A0AAD3S716_NEPGR</name>
<dbReference type="Proteomes" id="UP001279734">
    <property type="component" value="Unassembled WGS sequence"/>
</dbReference>
<evidence type="ECO:0000256" key="2">
    <source>
        <dbReference type="ARBA" id="ARBA00008825"/>
    </source>
</evidence>
<evidence type="ECO:0008006" key="10">
    <source>
        <dbReference type="Google" id="ProtNLM"/>
    </source>
</evidence>
<dbReference type="InterPro" id="IPR009768">
    <property type="entry name" value="MAP70"/>
</dbReference>
<evidence type="ECO:0000256" key="7">
    <source>
        <dbReference type="SAM" id="Coils"/>
    </source>
</evidence>
<keyword evidence="5 7" id="KW-0175">Coiled coil</keyword>
<evidence type="ECO:0000256" key="4">
    <source>
        <dbReference type="ARBA" id="ARBA00022701"/>
    </source>
</evidence>
<feature type="coiled-coil region" evidence="7">
    <location>
        <begin position="179"/>
        <end position="314"/>
    </location>
</feature>
<protein>
    <recommendedName>
        <fullName evidence="10">Microtubule-associated protein 70-5</fullName>
    </recommendedName>
</protein>
<dbReference type="AlphaFoldDB" id="A0AAD3S716"/>
<sequence length="563" mass="64229">MPAFEELKQWELSVSQPDPVVFELNRLQNLLKEKDKELGVAQGEIKALRAAEALKTKAVEELENEISKLDGKLRASEIRLQQKNLEIKRLNDEKKDALAAQYAAEVTLRRVHANQKDDVAVPLESIVAPLEANIKIYKNKIALLMEDKKALERLTKSKEAALLETERILRSALERALIVEEIQNQNFELKRQIEIFQEENRILEKTNRQKVLEVEKLSETIQELEEAILAGGAAANVIRDYRRQISELNEEKRILERELARARISANRVATVVANEWKDERNRVMPVKQWLEERQLLQAEMQRLRDKLAITERTARAEAQLKDKLKLRLKTLEEGLKHASGFSANLNAIHCSPKTPKSKHILGFLSNNSGLRKKSTPQPSLKKVIIEGAGNVAEQVKRGGDTQQKYVLGGKMLRRSLQVSKSKVVDSSEAENAETIANEETNANFEKRCDDVVGGENKVKHEGKDESQRKKTADCDGEDVVSGFLYDRLQKEVIGLRKSCEDKDTNLNNKNEEIKMLMKKIDTLTKAIEVESRKVKTSTREKVMILAKIDDNKRIRNKIFTEK</sequence>
<keyword evidence="3" id="KW-0963">Cytoplasm</keyword>